<evidence type="ECO:0000256" key="7">
    <source>
        <dbReference type="PIRSR" id="PIRSR602481-1"/>
    </source>
</evidence>
<dbReference type="InterPro" id="IPR002481">
    <property type="entry name" value="FUR"/>
</dbReference>
<dbReference type="GO" id="GO:0008270">
    <property type="term" value="F:zinc ion binding"/>
    <property type="evidence" value="ECO:0007669"/>
    <property type="project" value="TreeGrafter"/>
</dbReference>
<keyword evidence="5" id="KW-0238">DNA-binding</keyword>
<dbReference type="EMBL" id="JADIML010000026">
    <property type="protein sequence ID" value="MBO8462489.1"/>
    <property type="molecule type" value="Genomic_DNA"/>
</dbReference>
<sequence length="134" mass="15405">MSPILKKSKQRDAILSFLESRTDHPSADVIYMHMRKIMPNISLGTVYRNLGLLCELGQITKLPCDDKIDRYDCRVTPHNHFICDQCGCVMDLEMDSIDYIKETASENFGGQISSYHVFFHGMCENCFNESLDEE</sequence>
<evidence type="ECO:0000256" key="1">
    <source>
        <dbReference type="ARBA" id="ARBA00007957"/>
    </source>
</evidence>
<dbReference type="InterPro" id="IPR036388">
    <property type="entry name" value="WH-like_DNA-bd_sf"/>
</dbReference>
<accession>A0A9D9HZL0</accession>
<evidence type="ECO:0000256" key="5">
    <source>
        <dbReference type="ARBA" id="ARBA00023125"/>
    </source>
</evidence>
<comment type="caution">
    <text evidence="8">The sequence shown here is derived from an EMBL/GenBank/DDBJ whole genome shotgun (WGS) entry which is preliminary data.</text>
</comment>
<feature type="binding site" evidence="7">
    <location>
        <position position="83"/>
    </location>
    <ligand>
        <name>Zn(2+)</name>
        <dbReference type="ChEBI" id="CHEBI:29105"/>
    </ligand>
</feature>
<feature type="binding site" evidence="7">
    <location>
        <position position="123"/>
    </location>
    <ligand>
        <name>Zn(2+)</name>
        <dbReference type="ChEBI" id="CHEBI:29105"/>
    </ligand>
</feature>
<feature type="binding site" evidence="7">
    <location>
        <position position="126"/>
    </location>
    <ligand>
        <name>Zn(2+)</name>
        <dbReference type="ChEBI" id="CHEBI:29105"/>
    </ligand>
</feature>
<evidence type="ECO:0000313" key="9">
    <source>
        <dbReference type="Proteomes" id="UP000823618"/>
    </source>
</evidence>
<dbReference type="Pfam" id="PF01475">
    <property type="entry name" value="FUR"/>
    <property type="match status" value="1"/>
</dbReference>
<dbReference type="InterPro" id="IPR036390">
    <property type="entry name" value="WH_DNA-bd_sf"/>
</dbReference>
<gene>
    <name evidence="8" type="ORF">IAC13_00990</name>
</gene>
<protein>
    <submittedName>
        <fullName evidence="8">Transcriptional repressor</fullName>
    </submittedName>
</protein>
<keyword evidence="4" id="KW-0805">Transcription regulation</keyword>
<keyword evidence="6" id="KW-0804">Transcription</keyword>
<dbReference type="AlphaFoldDB" id="A0A9D9HZL0"/>
<reference evidence="8" key="1">
    <citation type="submission" date="2020-10" db="EMBL/GenBank/DDBJ databases">
        <authorList>
            <person name="Gilroy R."/>
        </authorList>
    </citation>
    <scope>NUCLEOTIDE SEQUENCE</scope>
    <source>
        <strain evidence="8">E3-2379</strain>
    </source>
</reference>
<dbReference type="InterPro" id="IPR043135">
    <property type="entry name" value="Fur_C"/>
</dbReference>
<dbReference type="Proteomes" id="UP000823618">
    <property type="component" value="Unassembled WGS sequence"/>
</dbReference>
<evidence type="ECO:0000256" key="2">
    <source>
        <dbReference type="ARBA" id="ARBA00022491"/>
    </source>
</evidence>
<reference evidence="8" key="2">
    <citation type="journal article" date="2021" name="PeerJ">
        <title>Extensive microbial diversity within the chicken gut microbiome revealed by metagenomics and culture.</title>
        <authorList>
            <person name="Gilroy R."/>
            <person name="Ravi A."/>
            <person name="Getino M."/>
            <person name="Pursley I."/>
            <person name="Horton D.L."/>
            <person name="Alikhan N.F."/>
            <person name="Baker D."/>
            <person name="Gharbi K."/>
            <person name="Hall N."/>
            <person name="Watson M."/>
            <person name="Adriaenssens E.M."/>
            <person name="Foster-Nyarko E."/>
            <person name="Jarju S."/>
            <person name="Secka A."/>
            <person name="Antonio M."/>
            <person name="Oren A."/>
            <person name="Chaudhuri R.R."/>
            <person name="La Ragione R."/>
            <person name="Hildebrand F."/>
            <person name="Pallen M.J."/>
        </authorList>
    </citation>
    <scope>NUCLEOTIDE SEQUENCE</scope>
    <source>
        <strain evidence="8">E3-2379</strain>
    </source>
</reference>
<comment type="cofactor">
    <cofactor evidence="7">
        <name>Zn(2+)</name>
        <dbReference type="ChEBI" id="CHEBI:29105"/>
    </cofactor>
    <text evidence="7">Binds 1 zinc ion per subunit.</text>
</comment>
<name>A0A9D9HZL0_9FIRM</name>
<evidence type="ECO:0000313" key="8">
    <source>
        <dbReference type="EMBL" id="MBO8462489.1"/>
    </source>
</evidence>
<keyword evidence="3 7" id="KW-0862">Zinc</keyword>
<proteinExistence type="inferred from homology"/>
<dbReference type="GO" id="GO:1900376">
    <property type="term" value="P:regulation of secondary metabolite biosynthetic process"/>
    <property type="evidence" value="ECO:0007669"/>
    <property type="project" value="TreeGrafter"/>
</dbReference>
<organism evidence="8 9">
    <name type="scientific">Candidatus Scybalomonas excrementavium</name>
    <dbReference type="NCBI Taxonomy" id="2840943"/>
    <lineage>
        <taxon>Bacteria</taxon>
        <taxon>Bacillati</taxon>
        <taxon>Bacillota</taxon>
        <taxon>Clostridia</taxon>
        <taxon>Lachnospirales</taxon>
        <taxon>Lachnospiraceae</taxon>
        <taxon>Lachnospiraceae incertae sedis</taxon>
        <taxon>Candidatus Scybalomonas</taxon>
    </lineage>
</organism>
<dbReference type="GO" id="GO:0045892">
    <property type="term" value="P:negative regulation of DNA-templated transcription"/>
    <property type="evidence" value="ECO:0007669"/>
    <property type="project" value="TreeGrafter"/>
</dbReference>
<dbReference type="SUPFAM" id="SSF46785">
    <property type="entry name" value="Winged helix' DNA-binding domain"/>
    <property type="match status" value="1"/>
</dbReference>
<dbReference type="GO" id="GO:0003700">
    <property type="term" value="F:DNA-binding transcription factor activity"/>
    <property type="evidence" value="ECO:0007669"/>
    <property type="project" value="InterPro"/>
</dbReference>
<dbReference type="PANTHER" id="PTHR33202">
    <property type="entry name" value="ZINC UPTAKE REGULATION PROTEIN"/>
    <property type="match status" value="1"/>
</dbReference>
<evidence type="ECO:0000256" key="6">
    <source>
        <dbReference type="ARBA" id="ARBA00023163"/>
    </source>
</evidence>
<dbReference type="Gene3D" id="1.10.10.10">
    <property type="entry name" value="Winged helix-like DNA-binding domain superfamily/Winged helix DNA-binding domain"/>
    <property type="match status" value="1"/>
</dbReference>
<dbReference type="CDD" id="cd07153">
    <property type="entry name" value="Fur_like"/>
    <property type="match status" value="1"/>
</dbReference>
<evidence type="ECO:0000256" key="3">
    <source>
        <dbReference type="ARBA" id="ARBA00022833"/>
    </source>
</evidence>
<keyword evidence="2" id="KW-0678">Repressor</keyword>
<dbReference type="GO" id="GO:0000976">
    <property type="term" value="F:transcription cis-regulatory region binding"/>
    <property type="evidence" value="ECO:0007669"/>
    <property type="project" value="TreeGrafter"/>
</dbReference>
<keyword evidence="7" id="KW-0479">Metal-binding</keyword>
<comment type="similarity">
    <text evidence="1">Belongs to the Fur family.</text>
</comment>
<feature type="binding site" evidence="7">
    <location>
        <position position="86"/>
    </location>
    <ligand>
        <name>Zn(2+)</name>
        <dbReference type="ChEBI" id="CHEBI:29105"/>
    </ligand>
</feature>
<evidence type="ECO:0000256" key="4">
    <source>
        <dbReference type="ARBA" id="ARBA00023015"/>
    </source>
</evidence>
<dbReference type="Gene3D" id="3.30.1490.190">
    <property type="match status" value="1"/>
</dbReference>
<dbReference type="PANTHER" id="PTHR33202:SF7">
    <property type="entry name" value="FERRIC UPTAKE REGULATION PROTEIN"/>
    <property type="match status" value="1"/>
</dbReference>